<dbReference type="AlphaFoldDB" id="A0A1Q8TEE3"/>
<name>A0A1Q8TEE3_9GAMM</name>
<keyword evidence="2" id="KW-1185">Reference proteome</keyword>
<dbReference type="Proteomes" id="UP000186806">
    <property type="component" value="Unassembled WGS sequence"/>
</dbReference>
<comment type="caution">
    <text evidence="1">The sequence shown here is derived from an EMBL/GenBank/DDBJ whole genome shotgun (WGS) entry which is preliminary data.</text>
</comment>
<gene>
    <name evidence="1" type="ORF">BTW10_06810</name>
</gene>
<reference evidence="1 2" key="1">
    <citation type="submission" date="2016-12" db="EMBL/GenBank/DDBJ databases">
        <title>Draft genome sequences of strains Salinicola socius SMB35, Salinicola sp. MH3R3-1 and Chromohalobacter sp. SMB17 from the Verkhnekamsk potash mining region of Russia.</title>
        <authorList>
            <person name="Mavrodi D.V."/>
            <person name="Olsson B.E."/>
            <person name="Korsakova E.S."/>
            <person name="Pyankova A."/>
            <person name="Mavrodi O.V."/>
            <person name="Plotnikova E.G."/>
        </authorList>
    </citation>
    <scope>NUCLEOTIDE SEQUENCE [LARGE SCALE GENOMIC DNA]</scope>
    <source>
        <strain evidence="1 2">SMB17</strain>
    </source>
</reference>
<dbReference type="RefSeq" id="WP_075368753.1">
    <property type="nucleotide sequence ID" value="NZ_MSDQ01000015.1"/>
</dbReference>
<proteinExistence type="predicted"/>
<dbReference type="EMBL" id="MSDQ01000015">
    <property type="protein sequence ID" value="OLO11998.1"/>
    <property type="molecule type" value="Genomic_DNA"/>
</dbReference>
<sequence>MDWSERRILITGADTPFAETLIDWLLPRGALLWTLGENQAALERQVRGMPTRVQPMAATCQTQQACCRETVARAGIEMLIHVRSTDTNDAMSVEGALHVDIGLVTAIESRSRRQCVSRVRESSRPDRLVLSVDPAPKRARYSHLAPEDIPHVHHLTALHHAARRVIQAIERHNHPSLAAQWRGHIHSYQRRRAAADGFTPP</sequence>
<accession>A0A1Q8TEE3</accession>
<evidence type="ECO:0000313" key="1">
    <source>
        <dbReference type="EMBL" id="OLO11998.1"/>
    </source>
</evidence>
<organism evidence="1 2">
    <name type="scientific">Chromohalobacter japonicus</name>
    <dbReference type="NCBI Taxonomy" id="223900"/>
    <lineage>
        <taxon>Bacteria</taxon>
        <taxon>Pseudomonadati</taxon>
        <taxon>Pseudomonadota</taxon>
        <taxon>Gammaproteobacteria</taxon>
        <taxon>Oceanospirillales</taxon>
        <taxon>Halomonadaceae</taxon>
        <taxon>Chromohalobacter</taxon>
    </lineage>
</organism>
<evidence type="ECO:0000313" key="2">
    <source>
        <dbReference type="Proteomes" id="UP000186806"/>
    </source>
</evidence>
<protein>
    <submittedName>
        <fullName evidence="1">Uncharacterized protein</fullName>
    </submittedName>
</protein>